<name>A0ABW4ZAQ0_9BACT</name>
<dbReference type="InterPro" id="IPR029058">
    <property type="entry name" value="AB_hydrolase_fold"/>
</dbReference>
<sequence>MKLSTFRKELGEGEALQLYDVVHQNILSARGYEKRDPERAIAIYLHAAELAWRSREEALIPLYNHAVGQSADLLLSRRVRQGARFTLAHREYTVRYDGAGENIFPVADFDDLIPVDCMQRSGIRSEVSQEGVGAAMVALHGTMGEKENPFVSPVGGDFNLTALLAFTESGEAVFRFYDVTKCHSAKFWGRERDLNINLTAAYYMVAERKSSGAGASKIMGVFRPMRYSGRMGLYLEPRFDPDKIPLILVHGLVSSPMTWADPMNEIMADPRIRANYQGYTYYYPTGFPTRMTGAKLKEDLLRLEAYAKSRGASDRADKMVIFGHSMGGLLTSMNVRVLDESSWSRISNEPIDALPTSDVIKDDYKMIFEVDQPKGLKRAVFIATPHRGSNKANTWYGGFVAKLIEIPTNLVQLNLVAMTQSMTDLGKTLFNSEAPVNSMKTLREGNPVLQFVVDRPMEPYVTYHSIMGDRGKGDTPNSSDGIVPYSSSHIDGAESELIVPSGHSAHRDPAAVKEMQRILLEHLDKNGL</sequence>
<dbReference type="Gene3D" id="3.40.50.1820">
    <property type="entry name" value="alpha/beta hydrolase"/>
    <property type="match status" value="1"/>
</dbReference>
<organism evidence="1 2">
    <name type="scientific">Rubritalea tangerina</name>
    <dbReference type="NCBI Taxonomy" id="430798"/>
    <lineage>
        <taxon>Bacteria</taxon>
        <taxon>Pseudomonadati</taxon>
        <taxon>Verrucomicrobiota</taxon>
        <taxon>Verrucomicrobiia</taxon>
        <taxon>Verrucomicrobiales</taxon>
        <taxon>Rubritaleaceae</taxon>
        <taxon>Rubritalea</taxon>
    </lineage>
</organism>
<evidence type="ECO:0000313" key="1">
    <source>
        <dbReference type="EMBL" id="MFD2159033.1"/>
    </source>
</evidence>
<keyword evidence="2" id="KW-1185">Reference proteome</keyword>
<evidence type="ECO:0000313" key="2">
    <source>
        <dbReference type="Proteomes" id="UP001597389"/>
    </source>
</evidence>
<reference evidence="2" key="1">
    <citation type="journal article" date="2019" name="Int. J. Syst. Evol. Microbiol.">
        <title>The Global Catalogue of Microorganisms (GCM) 10K type strain sequencing project: providing services to taxonomists for standard genome sequencing and annotation.</title>
        <authorList>
            <consortium name="The Broad Institute Genomics Platform"/>
            <consortium name="The Broad Institute Genome Sequencing Center for Infectious Disease"/>
            <person name="Wu L."/>
            <person name="Ma J."/>
        </authorList>
    </citation>
    <scope>NUCLEOTIDE SEQUENCE [LARGE SCALE GENOMIC DNA]</scope>
    <source>
        <strain evidence="2">CCUG 57942</strain>
    </source>
</reference>
<dbReference type="Proteomes" id="UP001597389">
    <property type="component" value="Unassembled WGS sequence"/>
</dbReference>
<accession>A0ABW4ZAQ0</accession>
<gene>
    <name evidence="1" type="ORF">ACFSW8_08995</name>
</gene>
<dbReference type="SUPFAM" id="SSF53474">
    <property type="entry name" value="alpha/beta-Hydrolases"/>
    <property type="match status" value="1"/>
</dbReference>
<comment type="caution">
    <text evidence="1">The sequence shown here is derived from an EMBL/GenBank/DDBJ whole genome shotgun (WGS) entry which is preliminary data.</text>
</comment>
<protein>
    <submittedName>
        <fullName evidence="1">Esterase/lipase family protein</fullName>
    </submittedName>
</protein>
<proteinExistence type="predicted"/>
<dbReference type="EMBL" id="JBHUJB010000035">
    <property type="protein sequence ID" value="MFD2159033.1"/>
    <property type="molecule type" value="Genomic_DNA"/>
</dbReference>
<dbReference type="RefSeq" id="WP_377178018.1">
    <property type="nucleotide sequence ID" value="NZ_JBHUJB010000035.1"/>
</dbReference>